<dbReference type="GeneID" id="301359480"/>
<dbReference type="Gene3D" id="3.40.720.10">
    <property type="entry name" value="Alkaline Phosphatase, subunit A"/>
    <property type="match status" value="1"/>
</dbReference>
<protein>
    <submittedName>
        <fullName evidence="3">Arylsulfatase</fullName>
    </submittedName>
</protein>
<proteinExistence type="predicted"/>
<name>A0A481RES8_HALEZ</name>
<evidence type="ECO:0000259" key="2">
    <source>
        <dbReference type="Pfam" id="PF00884"/>
    </source>
</evidence>
<organism evidence="3 4">
    <name type="scientific">Halorubrum ezzemoulense</name>
    <name type="common">Halorubrum chaoviator</name>
    <dbReference type="NCBI Taxonomy" id="337243"/>
    <lineage>
        <taxon>Archaea</taxon>
        <taxon>Methanobacteriati</taxon>
        <taxon>Methanobacteriota</taxon>
        <taxon>Stenosarchaea group</taxon>
        <taxon>Halobacteria</taxon>
        <taxon>Halobacteriales</taxon>
        <taxon>Haloferacaceae</taxon>
        <taxon>Halorubrum</taxon>
    </lineage>
</organism>
<reference evidence="4" key="1">
    <citation type="submission" date="2019-01" db="EMBL/GenBank/DDBJ databases">
        <title>Complete genome of Halorubrum ezzemoulense strain FB21.</title>
        <authorList>
            <person name="Feng Y."/>
            <person name="Louyakis A.S."/>
            <person name="Papke R.T."/>
            <person name="Gogarten J.P."/>
        </authorList>
    </citation>
    <scope>NUCLEOTIDE SEQUENCE [LARGE SCALE GENOMIC DNA]</scope>
    <source>
        <strain evidence="4">Fb21</strain>
    </source>
</reference>
<dbReference type="Pfam" id="PF00884">
    <property type="entry name" value="Sulfatase"/>
    <property type="match status" value="1"/>
</dbReference>
<dbReference type="PANTHER" id="PTHR43751:SF3">
    <property type="entry name" value="SULFATASE N-TERMINAL DOMAIN-CONTAINING PROTEIN"/>
    <property type="match status" value="1"/>
</dbReference>
<feature type="domain" description="Sulfatase N-terminal" evidence="2">
    <location>
        <begin position="4"/>
        <end position="348"/>
    </location>
</feature>
<evidence type="ECO:0000313" key="4">
    <source>
        <dbReference type="Proteomes" id="UP000293073"/>
    </source>
</evidence>
<dbReference type="Proteomes" id="UP000293073">
    <property type="component" value="Chromosome"/>
</dbReference>
<dbReference type="KEGG" id="hezz:EO776_06770"/>
<dbReference type="SUPFAM" id="SSF53649">
    <property type="entry name" value="Alkaline phosphatase-like"/>
    <property type="match status" value="1"/>
</dbReference>
<sequence>MGDPNVLLVVLDSVRASNCSLYGHANETTPFLDSFGADRATVYDQARAPGARSVTSHVSLFSGLHVAEHGVVSAAERLDPTVSVFHRLREDGYDTGIFTENDWVTAVDVGLKNGFDTVVGARNVPFPDALNPHEFVSNQGRGAYGAFVRTALASDRPGRSLVNGVSTKLQSDFMRYLPGRVKASTPADVYVDAFLEWSEESEGPWAACLNLMDAHIPYEPAAEHDLWGGNRASELQSAFEDQKWAFHGGQRPWWQKKAVESLYDGAIRQMDAELERLVAALEVREELDDTLLVVTSDHGEGFGEPSRLQDGVRIAEHGVSVHDAVVHVPLLVRYPGQTTPHRIERPATLTAFPDVVNRFRDGDRPDAGFCPDEPVITTAVGLDEPLQKRASNYVEDISPWVDTKRAVFEYDEHEGVVEKYCRVGDTAATIRVRDAQTDYRVAGTDDGRVDAAFDAFERLDVRTDGEDLNDLDDETYGRLEDLGYV</sequence>
<dbReference type="InterPro" id="IPR052701">
    <property type="entry name" value="GAG_Ulvan_Degrading_Sulfatases"/>
</dbReference>
<evidence type="ECO:0000313" key="3">
    <source>
        <dbReference type="EMBL" id="QAY19737.1"/>
    </source>
</evidence>
<evidence type="ECO:0000256" key="1">
    <source>
        <dbReference type="PIRSR" id="PIRSR600917-52"/>
    </source>
</evidence>
<dbReference type="RefSeq" id="WP_129452376.1">
    <property type="nucleotide sequence ID" value="NZ_CP034940.1"/>
</dbReference>
<accession>A0A481RES8</accession>
<dbReference type="PANTHER" id="PTHR43751">
    <property type="entry name" value="SULFATASE"/>
    <property type="match status" value="1"/>
</dbReference>
<feature type="modified residue" description="3-oxoalanine (Ser)" evidence="1">
    <location>
        <position position="53"/>
    </location>
</feature>
<comment type="PTM">
    <text evidence="1">The conversion to 3-oxoalanine (also known as C-formylglycine, FGly), of a serine or cysteine residue in prokaryotes and of a cysteine residue in eukaryotes, is critical for catalytic activity.</text>
</comment>
<dbReference type="AlphaFoldDB" id="A0A481RES8"/>
<dbReference type="InterPro" id="IPR017850">
    <property type="entry name" value="Alkaline_phosphatase_core_sf"/>
</dbReference>
<gene>
    <name evidence="3" type="ORF">EO776_06770</name>
</gene>
<dbReference type="EMBL" id="CP034940">
    <property type="protein sequence ID" value="QAY19737.1"/>
    <property type="molecule type" value="Genomic_DNA"/>
</dbReference>
<dbReference type="InterPro" id="IPR000917">
    <property type="entry name" value="Sulfatase_N"/>
</dbReference>